<dbReference type="AlphaFoldDB" id="A0A1M7R1G2"/>
<sequence>MEKDAANGLAYILARRQFQVLAECDQRGPRLRGLLSGDPPDQVIVAPLTIDVFNRRTGFPNSAETVQYYRTPRLVAEQRRYQRKKLVPAGEMRIPGGRRSELLDIVRWLAVRCCRGQGSTPTRVDVGARRGGRLPTLTIRDLPERKKASNFRIRVQLPHGHQRQLPHYTFDFRPLRHFSVVEQGAHRLVTDRVPHPVVVVNRLTHSAVGRAARCTPKIVQLDDQLARRHPSRSPRKRRPA</sequence>
<evidence type="ECO:0000313" key="1">
    <source>
        <dbReference type="EMBL" id="SHN38666.1"/>
    </source>
</evidence>
<proteinExistence type="predicted"/>
<evidence type="ECO:0000313" key="2">
    <source>
        <dbReference type="Proteomes" id="UP000184440"/>
    </source>
</evidence>
<dbReference type="STRING" id="134849.SAMN05443668_106115"/>
<accession>A0A1M7R1G2</accession>
<gene>
    <name evidence="1" type="ORF">SAMN05443668_106115</name>
</gene>
<keyword evidence="2" id="KW-1185">Reference proteome</keyword>
<dbReference type="Proteomes" id="UP000184440">
    <property type="component" value="Unassembled WGS sequence"/>
</dbReference>
<protein>
    <submittedName>
        <fullName evidence="1">Uncharacterized protein</fullName>
    </submittedName>
</protein>
<reference evidence="1 2" key="1">
    <citation type="submission" date="2016-11" db="EMBL/GenBank/DDBJ databases">
        <authorList>
            <person name="Jaros S."/>
            <person name="Januszkiewicz K."/>
            <person name="Wedrychowicz H."/>
        </authorList>
    </citation>
    <scope>NUCLEOTIDE SEQUENCE [LARGE SCALE GENOMIC DNA]</scope>
    <source>
        <strain evidence="1 2">DSM 46144</strain>
    </source>
</reference>
<name>A0A1M7R1G2_9ACTN</name>
<organism evidence="1 2">
    <name type="scientific">Cryptosporangium aurantiacum</name>
    <dbReference type="NCBI Taxonomy" id="134849"/>
    <lineage>
        <taxon>Bacteria</taxon>
        <taxon>Bacillati</taxon>
        <taxon>Actinomycetota</taxon>
        <taxon>Actinomycetes</taxon>
        <taxon>Cryptosporangiales</taxon>
        <taxon>Cryptosporangiaceae</taxon>
        <taxon>Cryptosporangium</taxon>
    </lineage>
</organism>
<dbReference type="EMBL" id="FRCS01000006">
    <property type="protein sequence ID" value="SHN38666.1"/>
    <property type="molecule type" value="Genomic_DNA"/>
</dbReference>